<accession>A0A4Z2I101</accession>
<proteinExistence type="predicted"/>
<dbReference type="AlphaFoldDB" id="A0A4Z2I101"/>
<dbReference type="Gene3D" id="3.40.50.720">
    <property type="entry name" value="NAD(P)-binding Rossmann-like Domain"/>
    <property type="match status" value="1"/>
</dbReference>
<reference evidence="1 2" key="1">
    <citation type="submission" date="2019-03" db="EMBL/GenBank/DDBJ databases">
        <title>First draft genome of Liparis tanakae, snailfish: a comprehensive survey of snailfish specific genes.</title>
        <authorList>
            <person name="Kim W."/>
            <person name="Song I."/>
            <person name="Jeong J.-H."/>
            <person name="Kim D."/>
            <person name="Kim S."/>
            <person name="Ryu S."/>
            <person name="Song J.Y."/>
            <person name="Lee S.K."/>
        </authorList>
    </citation>
    <scope>NUCLEOTIDE SEQUENCE [LARGE SCALE GENOMIC DNA]</scope>
    <source>
        <tissue evidence="1">Muscle</tissue>
    </source>
</reference>
<sequence>MGFETARSFALHGAHVILACRNLSRAIKAVGLIQQESPAEFRSGCQEWNCCPDCTGPLTSSYLLTLTLNSLSLNSRSVWASGAVEK</sequence>
<keyword evidence="2" id="KW-1185">Reference proteome</keyword>
<dbReference type="OrthoDB" id="9021767at2759"/>
<name>A0A4Z2I101_9TELE</name>
<protein>
    <submittedName>
        <fullName evidence="1">WW domain-containing oxidoreductase</fullName>
    </submittedName>
</protein>
<gene>
    <name evidence="1" type="primary">Wwox</name>
    <name evidence="1" type="ORF">EYF80_018897</name>
</gene>
<evidence type="ECO:0000313" key="2">
    <source>
        <dbReference type="Proteomes" id="UP000314294"/>
    </source>
</evidence>
<dbReference type="Proteomes" id="UP000314294">
    <property type="component" value="Unassembled WGS sequence"/>
</dbReference>
<dbReference type="InterPro" id="IPR036291">
    <property type="entry name" value="NAD(P)-bd_dom_sf"/>
</dbReference>
<dbReference type="PROSITE" id="PS51257">
    <property type="entry name" value="PROKAR_LIPOPROTEIN"/>
    <property type="match status" value="1"/>
</dbReference>
<dbReference type="SUPFAM" id="SSF51735">
    <property type="entry name" value="NAD(P)-binding Rossmann-fold domains"/>
    <property type="match status" value="1"/>
</dbReference>
<evidence type="ECO:0000313" key="1">
    <source>
        <dbReference type="EMBL" id="TNN70912.1"/>
    </source>
</evidence>
<dbReference type="EMBL" id="SRLO01000157">
    <property type="protein sequence ID" value="TNN70912.1"/>
    <property type="molecule type" value="Genomic_DNA"/>
</dbReference>
<organism evidence="1 2">
    <name type="scientific">Liparis tanakae</name>
    <name type="common">Tanaka's snailfish</name>
    <dbReference type="NCBI Taxonomy" id="230148"/>
    <lineage>
        <taxon>Eukaryota</taxon>
        <taxon>Metazoa</taxon>
        <taxon>Chordata</taxon>
        <taxon>Craniata</taxon>
        <taxon>Vertebrata</taxon>
        <taxon>Euteleostomi</taxon>
        <taxon>Actinopterygii</taxon>
        <taxon>Neopterygii</taxon>
        <taxon>Teleostei</taxon>
        <taxon>Neoteleostei</taxon>
        <taxon>Acanthomorphata</taxon>
        <taxon>Eupercaria</taxon>
        <taxon>Perciformes</taxon>
        <taxon>Cottioidei</taxon>
        <taxon>Cottales</taxon>
        <taxon>Liparidae</taxon>
        <taxon>Liparis</taxon>
    </lineage>
</organism>
<comment type="caution">
    <text evidence="1">The sequence shown here is derived from an EMBL/GenBank/DDBJ whole genome shotgun (WGS) entry which is preliminary data.</text>
</comment>